<dbReference type="RefSeq" id="WP_057905347.1">
    <property type="nucleotide sequence ID" value="NZ_AZDA01000116.1"/>
</dbReference>
<feature type="domain" description="ABC transporter" evidence="4">
    <location>
        <begin position="306"/>
        <end position="496"/>
    </location>
</feature>
<keyword evidence="1" id="KW-0547">Nucleotide-binding</keyword>
<dbReference type="InterPro" id="IPR027417">
    <property type="entry name" value="P-loop_NTPase"/>
</dbReference>
<evidence type="ECO:0000313" key="6">
    <source>
        <dbReference type="Proteomes" id="UP000051461"/>
    </source>
</evidence>
<dbReference type="STRING" id="1423726.FC07_GL001172"/>
<dbReference type="CDD" id="cd03221">
    <property type="entry name" value="ABCF_EF-3"/>
    <property type="match status" value="1"/>
</dbReference>
<dbReference type="Pfam" id="PF00005">
    <property type="entry name" value="ABC_tran"/>
    <property type="match status" value="2"/>
</dbReference>
<proteinExistence type="predicted"/>
<dbReference type="PROSITE" id="PS50893">
    <property type="entry name" value="ABC_TRANSPORTER_2"/>
    <property type="match status" value="2"/>
</dbReference>
<dbReference type="GO" id="GO:0005524">
    <property type="term" value="F:ATP binding"/>
    <property type="evidence" value="ECO:0007669"/>
    <property type="project" value="UniProtKB-KW"/>
</dbReference>
<evidence type="ECO:0000256" key="2">
    <source>
        <dbReference type="ARBA" id="ARBA00022840"/>
    </source>
</evidence>
<feature type="region of interest" description="Disordered" evidence="3">
    <location>
        <begin position="229"/>
        <end position="251"/>
    </location>
</feature>
<keyword evidence="6" id="KW-1185">Reference proteome</keyword>
<dbReference type="NCBIfam" id="NF000355">
    <property type="entry name" value="ribo_prot_ABC_F"/>
    <property type="match status" value="1"/>
</dbReference>
<dbReference type="Gene3D" id="3.40.50.300">
    <property type="entry name" value="P-loop containing nucleotide triphosphate hydrolases"/>
    <property type="match status" value="2"/>
</dbReference>
<accession>A0A0R1GLU5</accession>
<dbReference type="InterPro" id="IPR017871">
    <property type="entry name" value="ABC_transporter-like_CS"/>
</dbReference>
<organism evidence="5 6">
    <name type="scientific">Loigolactobacillus bifermentans DSM 20003</name>
    <dbReference type="NCBI Taxonomy" id="1423726"/>
    <lineage>
        <taxon>Bacteria</taxon>
        <taxon>Bacillati</taxon>
        <taxon>Bacillota</taxon>
        <taxon>Bacilli</taxon>
        <taxon>Lactobacillales</taxon>
        <taxon>Lactobacillaceae</taxon>
        <taxon>Loigolactobacillus</taxon>
    </lineage>
</organism>
<dbReference type="PANTHER" id="PTHR42855:SF2">
    <property type="entry name" value="DRUG RESISTANCE ABC TRANSPORTER,ATP-BINDING PROTEIN"/>
    <property type="match status" value="1"/>
</dbReference>
<dbReference type="Proteomes" id="UP000051461">
    <property type="component" value="Unassembled WGS sequence"/>
</dbReference>
<dbReference type="InterPro" id="IPR051309">
    <property type="entry name" value="ABCF_ATPase"/>
</dbReference>
<evidence type="ECO:0000256" key="3">
    <source>
        <dbReference type="SAM" id="MobiDB-lite"/>
    </source>
</evidence>
<dbReference type="OrthoDB" id="9762369at2"/>
<dbReference type="PANTHER" id="PTHR42855">
    <property type="entry name" value="ABC TRANSPORTER ATP-BINDING SUBUNIT"/>
    <property type="match status" value="1"/>
</dbReference>
<protein>
    <submittedName>
        <fullName evidence="5">ABC transporter ATP-binding protein</fullName>
    </submittedName>
</protein>
<dbReference type="AlphaFoldDB" id="A0A0R1GLU5"/>
<dbReference type="SUPFAM" id="SSF52540">
    <property type="entry name" value="P-loop containing nucleoside triphosphate hydrolases"/>
    <property type="match status" value="2"/>
</dbReference>
<dbReference type="PROSITE" id="PS00211">
    <property type="entry name" value="ABC_TRANSPORTER_1"/>
    <property type="match status" value="1"/>
</dbReference>
<evidence type="ECO:0000313" key="5">
    <source>
        <dbReference type="EMBL" id="KRK33411.1"/>
    </source>
</evidence>
<dbReference type="SMART" id="SM00382">
    <property type="entry name" value="AAA"/>
    <property type="match status" value="2"/>
</dbReference>
<gene>
    <name evidence="5" type="ORF">FC07_GL001172</name>
</gene>
<comment type="caution">
    <text evidence="5">The sequence shown here is derived from an EMBL/GenBank/DDBJ whole genome shotgun (WGS) entry which is preliminary data.</text>
</comment>
<dbReference type="PATRIC" id="fig|1423726.3.peg.1218"/>
<keyword evidence="2 5" id="KW-0067">ATP-binding</keyword>
<feature type="domain" description="ABC transporter" evidence="4">
    <location>
        <begin position="4"/>
        <end position="212"/>
    </location>
</feature>
<sequence length="498" mass="56540">MSKIEIKQLTFAYPGQAPIFDQTQLHLESQWHLGLVGRNGRGKTTLLRLLQHQLPYQGQIQTTLHFNYFPQPLADPDQLTLDALTENQPVAQWQLERELNLMGVDSDLLWRPFNTLSGGEQTKVQLALLFCAEQAFPLLDEPTNHLDLKGREQVAAYLNRKQTGFIVVSHDRHFLDQVTDHILAIEKQQIQLSHGNFSTYETQKARVDASERAQNQQLKHEIGRLKQTAAEKASWSQAREGDKYGNPHQKGSGAVYDTGFIGARAARTMKRSKSLQQRLGKEITAKEQLLQNVETTDPLTLNFRPSHHQQLLQARQLQLGYDQPLFQPLDFTLMAGDQLALLGPNGSGKSTLIHYLMHTFTGTVTGELQRPQHLSVSYVRQNNTDNHGTLQDFARESGLDYASFLNNLHKLGLPRQAFAQRIEELSMGQRKKVELAKSLAYPAELFIWDEPLNYLDVFNQDQLVQLIKSVRPTLLLVAHDQHFIEQVASQTVTLKACH</sequence>
<dbReference type="GO" id="GO:0016887">
    <property type="term" value="F:ATP hydrolysis activity"/>
    <property type="evidence" value="ECO:0007669"/>
    <property type="project" value="InterPro"/>
</dbReference>
<evidence type="ECO:0000259" key="4">
    <source>
        <dbReference type="PROSITE" id="PS50893"/>
    </source>
</evidence>
<dbReference type="EMBL" id="AZDA01000116">
    <property type="protein sequence ID" value="KRK33411.1"/>
    <property type="molecule type" value="Genomic_DNA"/>
</dbReference>
<reference evidence="5 6" key="1">
    <citation type="journal article" date="2015" name="Genome Announc.">
        <title>Expanding the biotechnology potential of lactobacilli through comparative genomics of 213 strains and associated genera.</title>
        <authorList>
            <person name="Sun Z."/>
            <person name="Harris H.M."/>
            <person name="McCann A."/>
            <person name="Guo C."/>
            <person name="Argimon S."/>
            <person name="Zhang W."/>
            <person name="Yang X."/>
            <person name="Jeffery I.B."/>
            <person name="Cooney J.C."/>
            <person name="Kagawa T.F."/>
            <person name="Liu W."/>
            <person name="Song Y."/>
            <person name="Salvetti E."/>
            <person name="Wrobel A."/>
            <person name="Rasinkangas P."/>
            <person name="Parkhill J."/>
            <person name="Rea M.C."/>
            <person name="O'Sullivan O."/>
            <person name="Ritari J."/>
            <person name="Douillard F.P."/>
            <person name="Paul Ross R."/>
            <person name="Yang R."/>
            <person name="Briner A.E."/>
            <person name="Felis G.E."/>
            <person name="de Vos W.M."/>
            <person name="Barrangou R."/>
            <person name="Klaenhammer T.R."/>
            <person name="Caufield P.W."/>
            <person name="Cui Y."/>
            <person name="Zhang H."/>
            <person name="O'Toole P.W."/>
        </authorList>
    </citation>
    <scope>NUCLEOTIDE SEQUENCE [LARGE SCALE GENOMIC DNA]</scope>
    <source>
        <strain evidence="5 6">DSM 20003</strain>
    </source>
</reference>
<dbReference type="InterPro" id="IPR003593">
    <property type="entry name" value="AAA+_ATPase"/>
</dbReference>
<name>A0A0R1GLU5_9LACO</name>
<evidence type="ECO:0000256" key="1">
    <source>
        <dbReference type="ARBA" id="ARBA00022741"/>
    </source>
</evidence>
<dbReference type="InterPro" id="IPR003439">
    <property type="entry name" value="ABC_transporter-like_ATP-bd"/>
</dbReference>